<dbReference type="PANTHER" id="PTHR11239">
    <property type="entry name" value="DNA-DIRECTED RNA POLYMERASE"/>
    <property type="match status" value="1"/>
</dbReference>
<evidence type="ECO:0000256" key="1">
    <source>
        <dbReference type="ARBA" id="ARBA00022723"/>
    </source>
</evidence>
<dbReference type="GO" id="GO:0008270">
    <property type="term" value="F:zinc ion binding"/>
    <property type="evidence" value="ECO:0007669"/>
    <property type="project" value="UniProtKB-KW"/>
</dbReference>
<dbReference type="PROSITE" id="PS00466">
    <property type="entry name" value="ZF_TFIIS_1"/>
    <property type="match status" value="1"/>
</dbReference>
<feature type="binding site" evidence="6">
    <location>
        <position position="25"/>
    </location>
    <ligand>
        <name>Zn(2+)</name>
        <dbReference type="ChEBI" id="CHEBI:29105"/>
        <label>1</label>
    </ligand>
</feature>
<proteinExistence type="inferred from homology"/>
<gene>
    <name evidence="10" type="ORF">ENP55_02765</name>
</gene>
<sequence length="114" mass="13202">MVRFCPKCRGLMKPVKSSQTTELVCVKCGYRMKAGEKELEKYRVSSKIEHSTREKTIVVGDVDTSKLPVTKEATCPKCGNHEAYYWMIQTRAADEPPTRFYKCVKCGHTWREYE</sequence>
<keyword evidence="2 7" id="KW-0863">Zinc-finger</keyword>
<dbReference type="AlphaFoldDB" id="A0A7C2BKC6"/>
<keyword evidence="5 8" id="KW-0804">Transcription</keyword>
<feature type="binding site" evidence="6">
    <location>
        <position position="103"/>
    </location>
    <ligand>
        <name>Zn(2+)</name>
        <dbReference type="ChEBI" id="CHEBI:29105"/>
        <label>2</label>
    </ligand>
</feature>
<dbReference type="GO" id="GO:0003676">
    <property type="term" value="F:nucleic acid binding"/>
    <property type="evidence" value="ECO:0007669"/>
    <property type="project" value="InterPro"/>
</dbReference>
<dbReference type="SMART" id="SM00661">
    <property type="entry name" value="RPOL9"/>
    <property type="match status" value="1"/>
</dbReference>
<keyword evidence="3 6" id="KW-0862">Zinc</keyword>
<feature type="binding site" evidence="6">
    <location>
        <position position="8"/>
    </location>
    <ligand>
        <name>Zn(2+)</name>
        <dbReference type="ChEBI" id="CHEBI:29105"/>
        <label>1</label>
    </ligand>
</feature>
<dbReference type="InterPro" id="IPR001529">
    <property type="entry name" value="Zn_ribbon_RPB9"/>
</dbReference>
<keyword evidence="4" id="KW-0805">Transcription regulation</keyword>
<dbReference type="GO" id="GO:0006351">
    <property type="term" value="P:DNA-templated transcription"/>
    <property type="evidence" value="ECO:0007669"/>
    <property type="project" value="InterPro"/>
</dbReference>
<dbReference type="PANTHER" id="PTHR11239:SF12">
    <property type="entry name" value="DNA-DIRECTED RNA POLYMERASE III SUBUNIT RPC10"/>
    <property type="match status" value="1"/>
</dbReference>
<feature type="zinc finger region" description="C4-type" evidence="7">
    <location>
        <begin position="5"/>
        <end position="28"/>
    </location>
</feature>
<evidence type="ECO:0000259" key="9">
    <source>
        <dbReference type="PROSITE" id="PS51133"/>
    </source>
</evidence>
<dbReference type="EMBL" id="DSJT01000012">
    <property type="protein sequence ID" value="HEF87215.1"/>
    <property type="molecule type" value="Genomic_DNA"/>
</dbReference>
<evidence type="ECO:0000256" key="7">
    <source>
        <dbReference type="PIRSR" id="PIRSR005586-2"/>
    </source>
</evidence>
<feature type="domain" description="TFIIS-type" evidence="9">
    <location>
        <begin position="71"/>
        <end position="111"/>
    </location>
</feature>
<feature type="binding site" evidence="6">
    <location>
        <position position="5"/>
    </location>
    <ligand>
        <name>Zn(2+)</name>
        <dbReference type="ChEBI" id="CHEBI:29105"/>
        <label>1</label>
    </ligand>
</feature>
<keyword evidence="1 6" id="KW-0479">Metal-binding</keyword>
<dbReference type="NCBIfam" id="TIGR01384">
    <property type="entry name" value="TFS_arch"/>
    <property type="match status" value="1"/>
</dbReference>
<accession>A0A7C2BKC6</accession>
<dbReference type="GO" id="GO:0003899">
    <property type="term" value="F:DNA-directed RNA polymerase activity"/>
    <property type="evidence" value="ECO:0007669"/>
    <property type="project" value="InterPro"/>
</dbReference>
<evidence type="ECO:0000256" key="5">
    <source>
        <dbReference type="PIRNR" id="PIRNR005586"/>
    </source>
</evidence>
<dbReference type="GO" id="GO:0006355">
    <property type="term" value="P:regulation of DNA-templated transcription"/>
    <property type="evidence" value="ECO:0007669"/>
    <property type="project" value="InterPro"/>
</dbReference>
<dbReference type="Pfam" id="PF01096">
    <property type="entry name" value="Zn_ribbon_TFIIS"/>
    <property type="match status" value="1"/>
</dbReference>
<feature type="binding site" evidence="6">
    <location>
        <position position="75"/>
    </location>
    <ligand>
        <name>Zn(2+)</name>
        <dbReference type="ChEBI" id="CHEBI:29105"/>
        <label>2</label>
    </ligand>
</feature>
<dbReference type="InterPro" id="IPR001222">
    <property type="entry name" value="Znf_TFIIS"/>
</dbReference>
<evidence type="ECO:0000313" key="10">
    <source>
        <dbReference type="EMBL" id="HEF87215.1"/>
    </source>
</evidence>
<feature type="binding site" evidence="6">
    <location>
        <position position="28"/>
    </location>
    <ligand>
        <name>Zn(2+)</name>
        <dbReference type="ChEBI" id="CHEBI:29105"/>
        <label>1</label>
    </ligand>
</feature>
<dbReference type="InterPro" id="IPR012164">
    <property type="entry name" value="Rpa12/Rpb9/Rpc10/TFS"/>
</dbReference>
<dbReference type="PROSITE" id="PS51133">
    <property type="entry name" value="ZF_TFIIS_2"/>
    <property type="match status" value="1"/>
</dbReference>
<feature type="binding site" evidence="6">
    <location>
        <position position="106"/>
    </location>
    <ligand>
        <name>Zn(2+)</name>
        <dbReference type="ChEBI" id="CHEBI:29105"/>
        <label>2</label>
    </ligand>
</feature>
<dbReference type="CDD" id="cd10511">
    <property type="entry name" value="Zn-ribbon_TFS"/>
    <property type="match status" value="1"/>
</dbReference>
<dbReference type="InterPro" id="IPR006288">
    <property type="entry name" value="TFS"/>
</dbReference>
<evidence type="ECO:0000256" key="4">
    <source>
        <dbReference type="ARBA" id="ARBA00023015"/>
    </source>
</evidence>
<evidence type="ECO:0000256" key="2">
    <source>
        <dbReference type="ARBA" id="ARBA00022771"/>
    </source>
</evidence>
<comment type="similarity">
    <text evidence="5 8">Belongs to the archaeal rpoM/eukaryotic RPA12/RPB9/RPC11 RNA polymerase family.</text>
</comment>
<dbReference type="PIRSF" id="PIRSF005586">
    <property type="entry name" value="RNApol_RpoM"/>
    <property type="match status" value="1"/>
</dbReference>
<evidence type="ECO:0000256" key="6">
    <source>
        <dbReference type="PIRSR" id="PIRSR005586-1"/>
    </source>
</evidence>
<organism evidence="10">
    <name type="scientific">Thermosphaera aggregans</name>
    <dbReference type="NCBI Taxonomy" id="54254"/>
    <lineage>
        <taxon>Archaea</taxon>
        <taxon>Thermoproteota</taxon>
        <taxon>Thermoprotei</taxon>
        <taxon>Desulfurococcales</taxon>
        <taxon>Desulfurococcaceae</taxon>
        <taxon>Thermosphaera</taxon>
    </lineage>
</organism>
<feature type="binding site" evidence="6">
    <location>
        <position position="78"/>
    </location>
    <ligand>
        <name>Zn(2+)</name>
        <dbReference type="ChEBI" id="CHEBI:29105"/>
        <label>2</label>
    </ligand>
</feature>
<dbReference type="SUPFAM" id="SSF57783">
    <property type="entry name" value="Zinc beta-ribbon"/>
    <property type="match status" value="1"/>
</dbReference>
<protein>
    <submittedName>
        <fullName evidence="10">Transcription factor S</fullName>
    </submittedName>
</protein>
<reference evidence="10" key="1">
    <citation type="journal article" date="2020" name="mSystems">
        <title>Genome- and Community-Level Interaction Insights into Carbon Utilization and Element Cycling Functions of Hydrothermarchaeota in Hydrothermal Sediment.</title>
        <authorList>
            <person name="Zhou Z."/>
            <person name="Liu Y."/>
            <person name="Xu W."/>
            <person name="Pan J."/>
            <person name="Luo Z.H."/>
            <person name="Li M."/>
        </authorList>
    </citation>
    <scope>NUCLEOTIDE SEQUENCE [LARGE SCALE GENOMIC DNA]</scope>
    <source>
        <strain evidence="10">SpSt-23</strain>
    </source>
</reference>
<dbReference type="Gene3D" id="2.20.25.10">
    <property type="match status" value="1"/>
</dbReference>
<comment type="caution">
    <text evidence="10">The sequence shown here is derived from an EMBL/GenBank/DDBJ whole genome shotgun (WGS) entry which is preliminary data.</text>
</comment>
<name>A0A7C2BKC6_9CREN</name>
<dbReference type="SMART" id="SM00440">
    <property type="entry name" value="ZnF_C2C2"/>
    <property type="match status" value="1"/>
</dbReference>
<evidence type="ECO:0000256" key="8">
    <source>
        <dbReference type="RuleBase" id="RU003474"/>
    </source>
</evidence>
<evidence type="ECO:0000256" key="3">
    <source>
        <dbReference type="ARBA" id="ARBA00022833"/>
    </source>
</evidence>